<dbReference type="Proteomes" id="UP000502823">
    <property type="component" value="Unassembled WGS sequence"/>
</dbReference>
<protein>
    <recommendedName>
        <fullName evidence="4">Death domain-containing protein</fullName>
    </recommendedName>
</protein>
<feature type="compositionally biased region" description="Basic and acidic residues" evidence="1">
    <location>
        <begin position="55"/>
        <end position="66"/>
    </location>
</feature>
<organism evidence="2 3">
    <name type="scientific">Coptotermes formosanus</name>
    <name type="common">Formosan subterranean termite</name>
    <dbReference type="NCBI Taxonomy" id="36987"/>
    <lineage>
        <taxon>Eukaryota</taxon>
        <taxon>Metazoa</taxon>
        <taxon>Ecdysozoa</taxon>
        <taxon>Arthropoda</taxon>
        <taxon>Hexapoda</taxon>
        <taxon>Insecta</taxon>
        <taxon>Pterygota</taxon>
        <taxon>Neoptera</taxon>
        <taxon>Polyneoptera</taxon>
        <taxon>Dictyoptera</taxon>
        <taxon>Blattodea</taxon>
        <taxon>Blattoidea</taxon>
        <taxon>Termitoidae</taxon>
        <taxon>Rhinotermitidae</taxon>
        <taxon>Coptotermes</taxon>
    </lineage>
</organism>
<evidence type="ECO:0008006" key="4">
    <source>
        <dbReference type="Google" id="ProtNLM"/>
    </source>
</evidence>
<proteinExistence type="predicted"/>
<gene>
    <name evidence="2" type="ORF">Cfor_07934</name>
</gene>
<feature type="region of interest" description="Disordered" evidence="1">
    <location>
        <begin position="19"/>
        <end position="66"/>
    </location>
</feature>
<dbReference type="InParanoid" id="A0A6L2Q7Z1"/>
<evidence type="ECO:0000313" key="3">
    <source>
        <dbReference type="Proteomes" id="UP000502823"/>
    </source>
</evidence>
<dbReference type="CDD" id="cd01670">
    <property type="entry name" value="Death"/>
    <property type="match status" value="1"/>
</dbReference>
<accession>A0A6L2Q7Z1</accession>
<dbReference type="AlphaFoldDB" id="A0A6L2Q7Z1"/>
<keyword evidence="3" id="KW-1185">Reference proteome</keyword>
<sequence>MASLGQTMIYSATVSKMDHWPRSTSQDGAARNSVRKRKQRATRRVPRTEQQGQGEEAKRASTDNIDIMKSDRRLTDRDISVVASELGMSWRVLGQRLNFPSETLDAIAESTSVLATESTHKQVDAAARIDHRL</sequence>
<reference evidence="3" key="1">
    <citation type="submission" date="2020-01" db="EMBL/GenBank/DDBJ databases">
        <title>Draft genome sequence of the Termite Coptotermes fromosanus.</title>
        <authorList>
            <person name="Itakura S."/>
            <person name="Yosikawa Y."/>
            <person name="Umezawa K."/>
        </authorList>
    </citation>
    <scope>NUCLEOTIDE SEQUENCE [LARGE SCALE GENOMIC DNA]</scope>
</reference>
<evidence type="ECO:0000313" key="2">
    <source>
        <dbReference type="EMBL" id="GFG40050.1"/>
    </source>
</evidence>
<name>A0A6L2Q7Z1_COPFO</name>
<dbReference type="EMBL" id="BLKM01001471">
    <property type="protein sequence ID" value="GFG40050.1"/>
    <property type="molecule type" value="Genomic_DNA"/>
</dbReference>
<dbReference type="Gene3D" id="1.10.533.10">
    <property type="entry name" value="Death Domain, Fas"/>
    <property type="match status" value="1"/>
</dbReference>
<feature type="compositionally biased region" description="Basic residues" evidence="1">
    <location>
        <begin position="33"/>
        <end position="45"/>
    </location>
</feature>
<dbReference type="OrthoDB" id="10374902at2759"/>
<evidence type="ECO:0000256" key="1">
    <source>
        <dbReference type="SAM" id="MobiDB-lite"/>
    </source>
</evidence>
<dbReference type="InterPro" id="IPR011029">
    <property type="entry name" value="DEATH-like_dom_sf"/>
</dbReference>
<comment type="caution">
    <text evidence="2">The sequence shown here is derived from an EMBL/GenBank/DDBJ whole genome shotgun (WGS) entry which is preliminary data.</text>
</comment>